<accession>A0ABW2DM29</accession>
<comment type="caution">
    <text evidence="3">The sequence shown here is derived from an EMBL/GenBank/DDBJ whole genome shotgun (WGS) entry which is preliminary data.</text>
</comment>
<dbReference type="Pfam" id="PF01145">
    <property type="entry name" value="Band_7"/>
    <property type="match status" value="1"/>
</dbReference>
<evidence type="ECO:0000313" key="3">
    <source>
        <dbReference type="EMBL" id="MFC6997739.1"/>
    </source>
</evidence>
<dbReference type="CDD" id="cd08829">
    <property type="entry name" value="SPFH_paraslipin"/>
    <property type="match status" value="1"/>
</dbReference>
<sequence>MTTSLIILGAVILLMAMSIRIIQQQRVAVVERLGKFQRLMHPGLNLFIPFMDRVRVYHDLRIQQANVPPQTVITRDNVQVLIDTIVFYQVVGPEQATYGIFDYVMGVRNITTATMRQIIGNLELDETLSGRERISAEIRTALDEATEKWGVRIERVEVIDIKPPLDIQEAMDKQMKAERYRRATILEAEAAKQDMILRAEGDKTSKILRAEGERASAELQALGEARAISDVAEAEKRRIQLLIEAGLDDRVLTYQSFEALEKIAMGPANKIFIPTTAVETLGSIGAIGDMLKASGTGKA</sequence>
<protein>
    <submittedName>
        <fullName evidence="3">SPFH domain-containing protein</fullName>
    </submittedName>
</protein>
<organism evidence="3 4">
    <name type="scientific">Rufibacter roseus</name>
    <dbReference type="NCBI Taxonomy" id="1567108"/>
    <lineage>
        <taxon>Bacteria</taxon>
        <taxon>Pseudomonadati</taxon>
        <taxon>Bacteroidota</taxon>
        <taxon>Cytophagia</taxon>
        <taxon>Cytophagales</taxon>
        <taxon>Hymenobacteraceae</taxon>
        <taxon>Rufibacter</taxon>
    </lineage>
</organism>
<name>A0ABW2DM29_9BACT</name>
<dbReference type="InterPro" id="IPR036013">
    <property type="entry name" value="Band_7/SPFH_dom_sf"/>
</dbReference>
<evidence type="ECO:0000256" key="1">
    <source>
        <dbReference type="ARBA" id="ARBA00004167"/>
    </source>
</evidence>
<dbReference type="RefSeq" id="WP_066618649.1">
    <property type="nucleotide sequence ID" value="NZ_JBHSYQ010000003.1"/>
</dbReference>
<dbReference type="InterPro" id="IPR050710">
    <property type="entry name" value="Band7/mec-2_domain"/>
</dbReference>
<gene>
    <name evidence="3" type="ORF">ACFQHR_08880</name>
</gene>
<dbReference type="InterPro" id="IPR001972">
    <property type="entry name" value="Stomatin_HflK_fam"/>
</dbReference>
<dbReference type="PANTHER" id="PTHR43327">
    <property type="entry name" value="STOMATIN-LIKE PROTEIN 2, MITOCHONDRIAL"/>
    <property type="match status" value="1"/>
</dbReference>
<dbReference type="SMART" id="SM00244">
    <property type="entry name" value="PHB"/>
    <property type="match status" value="1"/>
</dbReference>
<dbReference type="PANTHER" id="PTHR43327:SF10">
    <property type="entry name" value="STOMATIN-LIKE PROTEIN 2, MITOCHONDRIAL"/>
    <property type="match status" value="1"/>
</dbReference>
<feature type="domain" description="Band 7" evidence="2">
    <location>
        <begin position="17"/>
        <end position="175"/>
    </location>
</feature>
<comment type="subcellular location">
    <subcellularLocation>
        <location evidence="1">Membrane</location>
        <topology evidence="1">Single-pass membrane protein</topology>
    </subcellularLocation>
</comment>
<evidence type="ECO:0000259" key="2">
    <source>
        <dbReference type="SMART" id="SM00244"/>
    </source>
</evidence>
<dbReference type="Proteomes" id="UP001596405">
    <property type="component" value="Unassembled WGS sequence"/>
</dbReference>
<proteinExistence type="predicted"/>
<dbReference type="PRINTS" id="PR00721">
    <property type="entry name" value="STOMATIN"/>
</dbReference>
<dbReference type="Gene3D" id="3.30.479.30">
    <property type="entry name" value="Band 7 domain"/>
    <property type="match status" value="1"/>
</dbReference>
<keyword evidence="4" id="KW-1185">Reference proteome</keyword>
<evidence type="ECO:0000313" key="4">
    <source>
        <dbReference type="Proteomes" id="UP001596405"/>
    </source>
</evidence>
<dbReference type="SUPFAM" id="SSF117892">
    <property type="entry name" value="Band 7/SPFH domain"/>
    <property type="match status" value="1"/>
</dbReference>
<reference evidence="4" key="1">
    <citation type="journal article" date="2019" name="Int. J. Syst. Evol. Microbiol.">
        <title>The Global Catalogue of Microorganisms (GCM) 10K type strain sequencing project: providing services to taxonomists for standard genome sequencing and annotation.</title>
        <authorList>
            <consortium name="The Broad Institute Genomics Platform"/>
            <consortium name="The Broad Institute Genome Sequencing Center for Infectious Disease"/>
            <person name="Wu L."/>
            <person name="Ma J."/>
        </authorList>
    </citation>
    <scope>NUCLEOTIDE SEQUENCE [LARGE SCALE GENOMIC DNA]</scope>
    <source>
        <strain evidence="4">CGMCC 4.7393</strain>
    </source>
</reference>
<dbReference type="EMBL" id="JBHSYQ010000003">
    <property type="protein sequence ID" value="MFC6997739.1"/>
    <property type="molecule type" value="Genomic_DNA"/>
</dbReference>
<dbReference type="InterPro" id="IPR001107">
    <property type="entry name" value="Band_7"/>
</dbReference>